<accession>C0EU61</accession>
<reference evidence="1 2" key="2">
    <citation type="submission" date="2009-02" db="EMBL/GenBank/DDBJ databases">
        <title>Draft genome sequence of Eubacterium hallii (DSM 3353).</title>
        <authorList>
            <person name="Sudarsanam P."/>
            <person name="Ley R."/>
            <person name="Guruge J."/>
            <person name="Turnbaugh P.J."/>
            <person name="Mahowald M."/>
            <person name="Liep D."/>
            <person name="Gordon J."/>
        </authorList>
    </citation>
    <scope>NUCLEOTIDE SEQUENCE [LARGE SCALE GENOMIC DNA]</scope>
    <source>
        <strain evidence="1 2">DSM 3353</strain>
    </source>
</reference>
<protein>
    <submittedName>
        <fullName evidence="1">Uncharacterized protein</fullName>
    </submittedName>
</protein>
<sequence>MYRMNKSGTAELFSPSLFGICLLVFAIKETEFFILQDIFPVICCF</sequence>
<evidence type="ECO:0000313" key="2">
    <source>
        <dbReference type="Proteomes" id="UP000003174"/>
    </source>
</evidence>
<comment type="caution">
    <text evidence="1">The sequence shown here is derived from an EMBL/GenBank/DDBJ whole genome shotgun (WGS) entry which is preliminary data.</text>
</comment>
<gene>
    <name evidence="1" type="ORF">EUBHAL_00945</name>
</gene>
<evidence type="ECO:0000313" key="1">
    <source>
        <dbReference type="EMBL" id="EEG37197.1"/>
    </source>
</evidence>
<dbReference type="Proteomes" id="UP000003174">
    <property type="component" value="Unassembled WGS sequence"/>
</dbReference>
<reference evidence="1 2" key="1">
    <citation type="submission" date="2009-01" db="EMBL/GenBank/DDBJ databases">
        <authorList>
            <person name="Fulton L."/>
            <person name="Clifton S."/>
            <person name="Fulton B."/>
            <person name="Xu J."/>
            <person name="Minx P."/>
            <person name="Pepin K.H."/>
            <person name="Johnson M."/>
            <person name="Bhonagiri V."/>
            <person name="Nash W.E."/>
            <person name="Mardis E.R."/>
            <person name="Wilson R.K."/>
        </authorList>
    </citation>
    <scope>NUCLEOTIDE SEQUENCE [LARGE SCALE GENOMIC DNA]</scope>
    <source>
        <strain evidence="1 2">DSM 3353</strain>
    </source>
</reference>
<dbReference type="EMBL" id="ACEP01000048">
    <property type="protein sequence ID" value="EEG37197.1"/>
    <property type="molecule type" value="Genomic_DNA"/>
</dbReference>
<name>C0EU61_9FIRM</name>
<organism evidence="1 2">
    <name type="scientific">Anaerobutyricum hallii DSM 3353</name>
    <dbReference type="NCBI Taxonomy" id="411469"/>
    <lineage>
        <taxon>Bacteria</taxon>
        <taxon>Bacillati</taxon>
        <taxon>Bacillota</taxon>
        <taxon>Clostridia</taxon>
        <taxon>Lachnospirales</taxon>
        <taxon>Lachnospiraceae</taxon>
        <taxon>Anaerobutyricum</taxon>
    </lineage>
</organism>
<proteinExistence type="predicted"/>
<dbReference type="AlphaFoldDB" id="C0EU61"/>